<dbReference type="HOGENOM" id="CLU_007407_0_0_1"/>
<dbReference type="InterPro" id="IPR007941">
    <property type="entry name" value="DUF726"/>
</dbReference>
<dbReference type="GO" id="GO:0017000">
    <property type="term" value="P:antibiotic biosynthetic process"/>
    <property type="evidence" value="ECO:0007669"/>
    <property type="project" value="UniProtKB-ARBA"/>
</dbReference>
<evidence type="ECO:0000313" key="8">
    <source>
        <dbReference type="EMBL" id="EPS33767.1"/>
    </source>
</evidence>
<dbReference type="Gene3D" id="3.40.50.1820">
    <property type="entry name" value="alpha/beta hydrolase"/>
    <property type="match status" value="1"/>
</dbReference>
<evidence type="ECO:0000256" key="7">
    <source>
        <dbReference type="SAM" id="Phobius"/>
    </source>
</evidence>
<evidence type="ECO:0008006" key="10">
    <source>
        <dbReference type="Google" id="ProtNLM"/>
    </source>
</evidence>
<protein>
    <recommendedName>
        <fullName evidence="10">DUF726 domain-containing protein</fullName>
    </recommendedName>
</protein>
<dbReference type="GO" id="GO:0072330">
    <property type="term" value="P:monocarboxylic acid biosynthetic process"/>
    <property type="evidence" value="ECO:0007669"/>
    <property type="project" value="UniProtKB-ARBA"/>
</dbReference>
<dbReference type="Pfam" id="PF05277">
    <property type="entry name" value="DUF726"/>
    <property type="match status" value="1"/>
</dbReference>
<feature type="transmembrane region" description="Helical" evidence="7">
    <location>
        <begin position="225"/>
        <end position="248"/>
    </location>
</feature>
<dbReference type="PANTHER" id="PTHR17920:SF22">
    <property type="entry name" value="DUF726 DOMAIN PROTEIN (AFU_ORTHOLOGUE AFUA_2G12860)"/>
    <property type="match status" value="1"/>
</dbReference>
<proteinExistence type="inferred from homology"/>
<dbReference type="InterPro" id="IPR029058">
    <property type="entry name" value="AB_hydrolase_fold"/>
</dbReference>
<feature type="compositionally biased region" description="Polar residues" evidence="6">
    <location>
        <begin position="34"/>
        <end position="44"/>
    </location>
</feature>
<evidence type="ECO:0000256" key="6">
    <source>
        <dbReference type="SAM" id="MobiDB-lite"/>
    </source>
</evidence>
<evidence type="ECO:0000256" key="3">
    <source>
        <dbReference type="ARBA" id="ARBA00022692"/>
    </source>
</evidence>
<feature type="region of interest" description="Disordered" evidence="6">
    <location>
        <begin position="545"/>
        <end position="613"/>
    </location>
</feature>
<feature type="compositionally biased region" description="Basic and acidic residues" evidence="6">
    <location>
        <begin position="545"/>
        <end position="570"/>
    </location>
</feature>
<dbReference type="AlphaFoldDB" id="S8BFA1"/>
<name>S8BFA1_PENO1</name>
<feature type="region of interest" description="Disordered" evidence="6">
    <location>
        <begin position="94"/>
        <end position="121"/>
    </location>
</feature>
<evidence type="ECO:0000313" key="9">
    <source>
        <dbReference type="Proteomes" id="UP000019376"/>
    </source>
</evidence>
<feature type="region of interest" description="Disordered" evidence="6">
    <location>
        <begin position="1"/>
        <end position="73"/>
    </location>
</feature>
<keyword evidence="9" id="KW-1185">Reference proteome</keyword>
<reference evidence="8 9" key="1">
    <citation type="journal article" date="2013" name="PLoS ONE">
        <title>Genomic and secretomic analyses reveal unique features of the lignocellulolytic enzyme system of Penicillium decumbens.</title>
        <authorList>
            <person name="Liu G."/>
            <person name="Zhang L."/>
            <person name="Wei X."/>
            <person name="Zou G."/>
            <person name="Qin Y."/>
            <person name="Ma L."/>
            <person name="Li J."/>
            <person name="Zheng H."/>
            <person name="Wang S."/>
            <person name="Wang C."/>
            <person name="Xun L."/>
            <person name="Zhao G.-P."/>
            <person name="Zhou Z."/>
            <person name="Qu Y."/>
        </authorList>
    </citation>
    <scope>NUCLEOTIDE SEQUENCE [LARGE SCALE GENOMIC DNA]</scope>
    <source>
        <strain evidence="9">114-2 / CGMCC 5302</strain>
    </source>
</reference>
<organism evidence="8 9">
    <name type="scientific">Penicillium oxalicum (strain 114-2 / CGMCC 5302)</name>
    <name type="common">Penicillium decumbens</name>
    <dbReference type="NCBI Taxonomy" id="933388"/>
    <lineage>
        <taxon>Eukaryota</taxon>
        <taxon>Fungi</taxon>
        <taxon>Dikarya</taxon>
        <taxon>Ascomycota</taxon>
        <taxon>Pezizomycotina</taxon>
        <taxon>Eurotiomycetes</taxon>
        <taxon>Eurotiomycetidae</taxon>
        <taxon>Eurotiales</taxon>
        <taxon>Aspergillaceae</taxon>
        <taxon>Penicillium</taxon>
    </lineage>
</organism>
<comment type="subcellular location">
    <subcellularLocation>
        <location evidence="1">Membrane</location>
        <topology evidence="1">Multi-pass membrane protein</topology>
    </subcellularLocation>
</comment>
<gene>
    <name evidence="8" type="ORF">PDE_08729</name>
</gene>
<keyword evidence="5 7" id="KW-0472">Membrane</keyword>
<dbReference type="OrthoDB" id="277931at2759"/>
<sequence>MRVGILEVFEPSENSSSAGSSPSQTPSSEKGEQEAQSSSGQVTDQAHRLGRSQRQNSGQRPNATAVAAKARAKRRTIEHLDKWRDSVLQRIGEVVNQRNESNDQTGPDSEAKRDDLPLEEDEERCKTLRQVYHPIETPLLQLPKATRLLVLHSLLLLLLSLKHYNAYSRVLMLHIAASLEIDIKVLNEDENKVARGLLDAVLSQSQVGDKPSEPKKDDSSRKWKVGLASVAGAALIGITGGLAAPLVAAGVGGVMGGLGLVQDFAFVPTRGQQTPETGDEKDEARQDHRLRVTIGVTGWAKNRSDFVVPWRVLGDNSEVFALRWETEAMMSLGHAINNLVTSAVWSVASRQIISHTVFSLLANAVMLPMSLIKIANLVDNPFSLAKTRAEKAGEALADALINKVQGERPVTLIGYSLGSRVIYSCMQSLCRRSAYGLVESVILMGSATPADVEAWRRIRSVVSGRVVNVYSQNDSVLAFLYRTSSLQAGVAGLQPIEGAPGVENVDVTEKISGHLKYQFALGQILDTIGLQDLDPVEIKREEAAWAEENQKQEEERAYNEKNAKPEDKSIPDGGESNIHSENAPKDRSSQDQTNAQSDDEGTHHRIQMLDLDD</sequence>
<accession>S8BFA1</accession>
<dbReference type="PhylomeDB" id="S8BFA1"/>
<dbReference type="GO" id="GO:0016020">
    <property type="term" value="C:membrane"/>
    <property type="evidence" value="ECO:0007669"/>
    <property type="project" value="UniProtKB-SubCell"/>
</dbReference>
<feature type="compositionally biased region" description="Polar residues" evidence="6">
    <location>
        <begin position="96"/>
        <end position="107"/>
    </location>
</feature>
<evidence type="ECO:0000256" key="1">
    <source>
        <dbReference type="ARBA" id="ARBA00004141"/>
    </source>
</evidence>
<dbReference type="EMBL" id="KB644415">
    <property type="protein sequence ID" value="EPS33767.1"/>
    <property type="molecule type" value="Genomic_DNA"/>
</dbReference>
<dbReference type="SUPFAM" id="SSF53474">
    <property type="entry name" value="alpha/beta-Hydrolases"/>
    <property type="match status" value="1"/>
</dbReference>
<evidence type="ECO:0000256" key="2">
    <source>
        <dbReference type="ARBA" id="ARBA00009824"/>
    </source>
</evidence>
<comment type="similarity">
    <text evidence="2">Belongs to the TMCO4 family.</text>
</comment>
<evidence type="ECO:0000256" key="4">
    <source>
        <dbReference type="ARBA" id="ARBA00022989"/>
    </source>
</evidence>
<dbReference type="eggNOG" id="KOG2385">
    <property type="taxonomic scope" value="Eukaryota"/>
</dbReference>
<keyword evidence="3 7" id="KW-0812">Transmembrane</keyword>
<feature type="compositionally biased region" description="Low complexity" evidence="6">
    <location>
        <begin position="11"/>
        <end position="28"/>
    </location>
</feature>
<evidence type="ECO:0000256" key="5">
    <source>
        <dbReference type="ARBA" id="ARBA00023136"/>
    </source>
</evidence>
<keyword evidence="4 7" id="KW-1133">Transmembrane helix</keyword>
<feature type="compositionally biased region" description="Polar residues" evidence="6">
    <location>
        <begin position="52"/>
        <end position="62"/>
    </location>
</feature>
<dbReference type="Proteomes" id="UP000019376">
    <property type="component" value="Unassembled WGS sequence"/>
</dbReference>
<dbReference type="PANTHER" id="PTHR17920">
    <property type="entry name" value="TRANSMEMBRANE AND COILED-COIL DOMAIN-CONTAINING PROTEIN 4 TMCO4"/>
    <property type="match status" value="1"/>
</dbReference>